<evidence type="ECO:0000313" key="6">
    <source>
        <dbReference type="EMBL" id="SEW54980.1"/>
    </source>
</evidence>
<evidence type="ECO:0000259" key="5">
    <source>
        <dbReference type="Pfam" id="PF08281"/>
    </source>
</evidence>
<dbReference type="PANTHER" id="PTHR43133:SF46">
    <property type="entry name" value="RNA POLYMERASE SIGMA-70 FACTOR ECF SUBFAMILY"/>
    <property type="match status" value="1"/>
</dbReference>
<dbReference type="InterPro" id="IPR014284">
    <property type="entry name" value="RNA_pol_sigma-70_dom"/>
</dbReference>
<sequence length="192" mass="22467">MCDNLWHQARNGDTKAFEELYQTTVTALSNQAFRILKDREQVKDIIQDVFISLYLRRDELPTDVNINGYLNNAVKYKVSNQLRNKLRKENHHQVLMRQAHQQEVVQPVQLEHYELKNKIARSINTLPLKCREVFMLSYYGNMGYKAIAQEMGISVKTVEKHMSKALQVLRRELKEEHYLGMLLVAMSICTGL</sequence>
<dbReference type="GO" id="GO:0016987">
    <property type="term" value="F:sigma factor activity"/>
    <property type="evidence" value="ECO:0007669"/>
    <property type="project" value="UniProtKB-KW"/>
</dbReference>
<dbReference type="InterPro" id="IPR013249">
    <property type="entry name" value="RNA_pol_sigma70_r4_t2"/>
</dbReference>
<dbReference type="EMBL" id="FOJG01000002">
    <property type="protein sequence ID" value="SEW54980.1"/>
    <property type="molecule type" value="Genomic_DNA"/>
</dbReference>
<keyword evidence="4" id="KW-0804">Transcription</keyword>
<keyword evidence="7" id="KW-1185">Reference proteome</keyword>
<proteinExistence type="inferred from homology"/>
<dbReference type="InterPro" id="IPR014327">
    <property type="entry name" value="RNA_pol_sigma70_bacteroid"/>
</dbReference>
<reference evidence="7" key="1">
    <citation type="submission" date="2016-10" db="EMBL/GenBank/DDBJ databases">
        <authorList>
            <person name="Varghese N."/>
            <person name="Submissions S."/>
        </authorList>
    </citation>
    <scope>NUCLEOTIDE SEQUENCE [LARGE SCALE GENOMIC DNA]</scope>
    <source>
        <strain evidence="7">DSM 3695</strain>
    </source>
</reference>
<dbReference type="PANTHER" id="PTHR43133">
    <property type="entry name" value="RNA POLYMERASE ECF-TYPE SIGMA FACTO"/>
    <property type="match status" value="1"/>
</dbReference>
<dbReference type="Pfam" id="PF08281">
    <property type="entry name" value="Sigma70_r4_2"/>
    <property type="match status" value="1"/>
</dbReference>
<dbReference type="SUPFAM" id="SSF88946">
    <property type="entry name" value="Sigma2 domain of RNA polymerase sigma factors"/>
    <property type="match status" value="1"/>
</dbReference>
<organism evidence="6 7">
    <name type="scientific">Chitinophaga arvensicola</name>
    <dbReference type="NCBI Taxonomy" id="29529"/>
    <lineage>
        <taxon>Bacteria</taxon>
        <taxon>Pseudomonadati</taxon>
        <taxon>Bacteroidota</taxon>
        <taxon>Chitinophagia</taxon>
        <taxon>Chitinophagales</taxon>
        <taxon>Chitinophagaceae</taxon>
        <taxon>Chitinophaga</taxon>
    </lineage>
</organism>
<dbReference type="NCBIfam" id="TIGR02985">
    <property type="entry name" value="Sig70_bacteroi1"/>
    <property type="match status" value="1"/>
</dbReference>
<name>A0A1I0SCG7_9BACT</name>
<protein>
    <submittedName>
        <fullName evidence="6">RNA polymerase sigma-70 factor, ECF subfamily</fullName>
    </submittedName>
</protein>
<dbReference type="GO" id="GO:0006352">
    <property type="term" value="P:DNA-templated transcription initiation"/>
    <property type="evidence" value="ECO:0007669"/>
    <property type="project" value="InterPro"/>
</dbReference>
<dbReference type="CDD" id="cd06171">
    <property type="entry name" value="Sigma70_r4"/>
    <property type="match status" value="1"/>
</dbReference>
<dbReference type="NCBIfam" id="TIGR02937">
    <property type="entry name" value="sigma70-ECF"/>
    <property type="match status" value="1"/>
</dbReference>
<evidence type="ECO:0000256" key="4">
    <source>
        <dbReference type="ARBA" id="ARBA00023163"/>
    </source>
</evidence>
<evidence type="ECO:0000256" key="2">
    <source>
        <dbReference type="ARBA" id="ARBA00023015"/>
    </source>
</evidence>
<dbReference type="Gene3D" id="1.10.1740.10">
    <property type="match status" value="1"/>
</dbReference>
<dbReference type="GO" id="GO:0003677">
    <property type="term" value="F:DNA binding"/>
    <property type="evidence" value="ECO:0007669"/>
    <property type="project" value="InterPro"/>
</dbReference>
<dbReference type="SUPFAM" id="SSF88659">
    <property type="entry name" value="Sigma3 and sigma4 domains of RNA polymerase sigma factors"/>
    <property type="match status" value="1"/>
</dbReference>
<comment type="similarity">
    <text evidence="1">Belongs to the sigma-70 factor family. ECF subfamily.</text>
</comment>
<keyword evidence="3" id="KW-0731">Sigma factor</keyword>
<dbReference type="InterPro" id="IPR013325">
    <property type="entry name" value="RNA_pol_sigma_r2"/>
</dbReference>
<gene>
    <name evidence="6" type="ORF">SAMN04488122_6269</name>
</gene>
<keyword evidence="2" id="KW-0805">Transcription regulation</keyword>
<dbReference type="InterPro" id="IPR036388">
    <property type="entry name" value="WH-like_DNA-bd_sf"/>
</dbReference>
<accession>A0A1I0SCG7</accession>
<evidence type="ECO:0000256" key="1">
    <source>
        <dbReference type="ARBA" id="ARBA00010641"/>
    </source>
</evidence>
<dbReference type="InterPro" id="IPR039425">
    <property type="entry name" value="RNA_pol_sigma-70-like"/>
</dbReference>
<dbReference type="STRING" id="29529.SAMN04488122_6269"/>
<dbReference type="Proteomes" id="UP000199310">
    <property type="component" value="Unassembled WGS sequence"/>
</dbReference>
<evidence type="ECO:0000313" key="7">
    <source>
        <dbReference type="Proteomes" id="UP000199310"/>
    </source>
</evidence>
<dbReference type="Gene3D" id="1.10.10.10">
    <property type="entry name" value="Winged helix-like DNA-binding domain superfamily/Winged helix DNA-binding domain"/>
    <property type="match status" value="1"/>
</dbReference>
<feature type="domain" description="RNA polymerase sigma factor 70 region 4 type 2" evidence="5">
    <location>
        <begin position="118"/>
        <end position="167"/>
    </location>
</feature>
<evidence type="ECO:0000256" key="3">
    <source>
        <dbReference type="ARBA" id="ARBA00023082"/>
    </source>
</evidence>
<dbReference type="RefSeq" id="WP_262487519.1">
    <property type="nucleotide sequence ID" value="NZ_FOJG01000002.1"/>
</dbReference>
<dbReference type="AlphaFoldDB" id="A0A1I0SCG7"/>
<dbReference type="InterPro" id="IPR013324">
    <property type="entry name" value="RNA_pol_sigma_r3/r4-like"/>
</dbReference>